<dbReference type="SUPFAM" id="SSF52833">
    <property type="entry name" value="Thioredoxin-like"/>
    <property type="match status" value="1"/>
</dbReference>
<sequence>MVVAVNKRSVMTLFSDTTNIYGHQIRLVLAEKGVTAEVEVVESSNLPQELLDLNPYGTIPTLIDRDLTLYEPHIALEYLDERFPHPPLMPVYPIARANSRLIMYRIRREWYSAYETIIDNPESKNAAAARKVLLEDLTAISAIFKEKDYFMSDDFGLNDCYMAPLLWRLPLLGIEFPKVAEKNLTPYMNRLFERAAFIESLTEDEKKIRA</sequence>
<dbReference type="InterPro" id="IPR004046">
    <property type="entry name" value="GST_C"/>
</dbReference>
<evidence type="ECO:0000313" key="4">
    <source>
        <dbReference type="EMBL" id="QIQ21876.1"/>
    </source>
</evidence>
<dbReference type="InterPro" id="IPR036282">
    <property type="entry name" value="Glutathione-S-Trfase_C_sf"/>
</dbReference>
<organism evidence="4 5">
    <name type="scientific">Zophobihabitans entericus</name>
    <dbReference type="NCBI Taxonomy" id="1635327"/>
    <lineage>
        <taxon>Bacteria</taxon>
        <taxon>Pseudomonadati</taxon>
        <taxon>Pseudomonadota</taxon>
        <taxon>Gammaproteobacteria</taxon>
        <taxon>Orbales</taxon>
        <taxon>Orbaceae</taxon>
        <taxon>Zophobihabitans</taxon>
    </lineage>
</organism>
<dbReference type="InterPro" id="IPR004045">
    <property type="entry name" value="Glutathione_S-Trfase_N"/>
</dbReference>
<dbReference type="NCBIfam" id="NF007016">
    <property type="entry name" value="PRK09481.1"/>
    <property type="match status" value="1"/>
</dbReference>
<name>A0A6G9ICB5_9GAMM</name>
<dbReference type="PROSITE" id="PS50404">
    <property type="entry name" value="GST_NTER"/>
    <property type="match status" value="1"/>
</dbReference>
<proteinExistence type="inferred from homology"/>
<dbReference type="PANTHER" id="PTHR43968:SF6">
    <property type="entry name" value="GLUTATHIONE S-TRANSFERASE OMEGA"/>
    <property type="match status" value="1"/>
</dbReference>
<comment type="similarity">
    <text evidence="1">Belongs to the GST superfamily.</text>
</comment>
<dbReference type="Gene3D" id="1.20.1050.10">
    <property type="match status" value="1"/>
</dbReference>
<accession>A0A6G9ICB5</accession>
<dbReference type="KEGG" id="orb:IPMB12_09400"/>
<keyword evidence="5" id="KW-1185">Reference proteome</keyword>
<reference evidence="4 5" key="1">
    <citation type="submission" date="2020-03" db="EMBL/GenBank/DDBJ databases">
        <title>Complete genome sequence of Orbus sp. IPMB12 (BCRC 80908).</title>
        <authorList>
            <person name="Lo W.-S."/>
            <person name="Chang T.-H."/>
            <person name="Kuo C.-H."/>
        </authorList>
    </citation>
    <scope>NUCLEOTIDE SEQUENCE [LARGE SCALE GENOMIC DNA]</scope>
    <source>
        <strain evidence="4 5">IPMB12</strain>
    </source>
</reference>
<dbReference type="Gene3D" id="3.40.30.10">
    <property type="entry name" value="Glutaredoxin"/>
    <property type="match status" value="1"/>
</dbReference>
<dbReference type="InterPro" id="IPR036249">
    <property type="entry name" value="Thioredoxin-like_sf"/>
</dbReference>
<protein>
    <submittedName>
        <fullName evidence="4">Stringent starvation protein A</fullName>
    </submittedName>
</protein>
<dbReference type="PROSITE" id="PS50405">
    <property type="entry name" value="GST_CTER"/>
    <property type="match status" value="1"/>
</dbReference>
<dbReference type="InterPro" id="IPR040079">
    <property type="entry name" value="Glutathione_S-Trfase"/>
</dbReference>
<dbReference type="SFLD" id="SFLDG00358">
    <property type="entry name" value="Main_(cytGST)"/>
    <property type="match status" value="1"/>
</dbReference>
<dbReference type="Pfam" id="PF02798">
    <property type="entry name" value="GST_N"/>
    <property type="match status" value="1"/>
</dbReference>
<dbReference type="PANTHER" id="PTHR43968">
    <property type="match status" value="1"/>
</dbReference>
<feature type="domain" description="GST N-terminal" evidence="2">
    <location>
        <begin position="9"/>
        <end position="87"/>
    </location>
</feature>
<dbReference type="InterPro" id="IPR050983">
    <property type="entry name" value="GST_Omega/HSP26"/>
</dbReference>
<evidence type="ECO:0000313" key="5">
    <source>
        <dbReference type="Proteomes" id="UP000501168"/>
    </source>
</evidence>
<dbReference type="GO" id="GO:0005737">
    <property type="term" value="C:cytoplasm"/>
    <property type="evidence" value="ECO:0007669"/>
    <property type="project" value="TreeGrafter"/>
</dbReference>
<dbReference type="EMBL" id="CP050253">
    <property type="protein sequence ID" value="QIQ21876.1"/>
    <property type="molecule type" value="Genomic_DNA"/>
</dbReference>
<dbReference type="SUPFAM" id="SSF47616">
    <property type="entry name" value="GST C-terminal domain-like"/>
    <property type="match status" value="1"/>
</dbReference>
<feature type="domain" description="GST C-terminal" evidence="3">
    <location>
        <begin position="92"/>
        <end position="210"/>
    </location>
</feature>
<evidence type="ECO:0000259" key="2">
    <source>
        <dbReference type="PROSITE" id="PS50404"/>
    </source>
</evidence>
<dbReference type="SFLD" id="SFLDS00019">
    <property type="entry name" value="Glutathione_Transferase_(cytos"/>
    <property type="match status" value="1"/>
</dbReference>
<evidence type="ECO:0000259" key="3">
    <source>
        <dbReference type="PROSITE" id="PS50405"/>
    </source>
</evidence>
<dbReference type="InterPro" id="IPR010987">
    <property type="entry name" value="Glutathione-S-Trfase_C-like"/>
</dbReference>
<evidence type="ECO:0000256" key="1">
    <source>
        <dbReference type="RuleBase" id="RU003494"/>
    </source>
</evidence>
<dbReference type="Proteomes" id="UP000501168">
    <property type="component" value="Chromosome"/>
</dbReference>
<gene>
    <name evidence="4" type="primary">sspA</name>
    <name evidence="4" type="ORF">IPMB12_09400</name>
</gene>
<dbReference type="RefSeq" id="WP_166917098.1">
    <property type="nucleotide sequence ID" value="NZ_CP050253.1"/>
</dbReference>
<dbReference type="Pfam" id="PF00043">
    <property type="entry name" value="GST_C"/>
    <property type="match status" value="1"/>
</dbReference>
<dbReference type="InParanoid" id="A0A6G9ICB5"/>
<dbReference type="FunCoup" id="A0A6G9ICB5">
    <property type="interactions" value="282"/>
</dbReference>
<dbReference type="AlphaFoldDB" id="A0A6G9ICB5"/>